<feature type="signal peptide" evidence="1">
    <location>
        <begin position="1"/>
        <end position="24"/>
    </location>
</feature>
<accession>A0A0P1G1G4</accession>
<evidence type="ECO:0000313" key="3">
    <source>
        <dbReference type="Proteomes" id="UP000054935"/>
    </source>
</evidence>
<keyword evidence="1" id="KW-0732">Signal</keyword>
<protein>
    <recommendedName>
        <fullName evidence="4">Outer membrane protein beta-barrel domain-containing protein</fullName>
    </recommendedName>
</protein>
<reference evidence="2 3" key="1">
    <citation type="submission" date="2015-09" db="EMBL/GenBank/DDBJ databases">
        <authorList>
            <consortium name="Swine Surveillance"/>
        </authorList>
    </citation>
    <scope>NUCLEOTIDE SEQUENCE [LARGE SCALE GENOMIC DNA]</scope>
    <source>
        <strain evidence="2 3">CECT 7648</strain>
    </source>
</reference>
<dbReference type="EMBL" id="CYSE01000001">
    <property type="protein sequence ID" value="CUH75583.1"/>
    <property type="molecule type" value="Genomic_DNA"/>
</dbReference>
<evidence type="ECO:0008006" key="4">
    <source>
        <dbReference type="Google" id="ProtNLM"/>
    </source>
</evidence>
<keyword evidence="3" id="KW-1185">Reference proteome</keyword>
<sequence length="219" mass="23342">MTVKQIKSAFLSVVLTFCATLAVADESGLYFRVATAPTQFDRQARFVLLDDFLLGPVPEHLRVGKDWAVRGPSAGASLGVGWSAPLSAAPRISPHLTATFGVSKLNFPDGVAPYTDPGTAKLRYFSLDLGAMAQVAQTRVAGRRVDLTLGGGILTAFVQMSYESALIDARSDTLQSSGYIRAKLDIPLFKGASGAKGFADLSLYGNKSADIRFGIDFQM</sequence>
<dbReference type="Proteomes" id="UP000054935">
    <property type="component" value="Unassembled WGS sequence"/>
</dbReference>
<evidence type="ECO:0000256" key="1">
    <source>
        <dbReference type="SAM" id="SignalP"/>
    </source>
</evidence>
<name>A0A0P1G1G4_9RHOB</name>
<organism evidence="2 3">
    <name type="scientific">Tropicibacter naphthalenivorans</name>
    <dbReference type="NCBI Taxonomy" id="441103"/>
    <lineage>
        <taxon>Bacteria</taxon>
        <taxon>Pseudomonadati</taxon>
        <taxon>Pseudomonadota</taxon>
        <taxon>Alphaproteobacteria</taxon>
        <taxon>Rhodobacterales</taxon>
        <taxon>Roseobacteraceae</taxon>
        <taxon>Tropicibacter</taxon>
    </lineage>
</organism>
<feature type="chain" id="PRO_5006062981" description="Outer membrane protein beta-barrel domain-containing protein" evidence="1">
    <location>
        <begin position="25"/>
        <end position="219"/>
    </location>
</feature>
<proteinExistence type="predicted"/>
<evidence type="ECO:0000313" key="2">
    <source>
        <dbReference type="EMBL" id="CUH75583.1"/>
    </source>
</evidence>
<gene>
    <name evidence="2" type="ORF">TRN7648_00513</name>
</gene>
<dbReference type="AlphaFoldDB" id="A0A0P1G1G4"/>